<dbReference type="SUPFAM" id="SSF81321">
    <property type="entry name" value="Family A G protein-coupled receptor-like"/>
    <property type="match status" value="2"/>
</dbReference>
<feature type="transmembrane region" description="Helical" evidence="11">
    <location>
        <begin position="271"/>
        <end position="292"/>
    </location>
</feature>
<protein>
    <recommendedName>
        <fullName evidence="3">glucuronosyltransferase</fullName>
        <ecNumber evidence="3">2.4.1.17</ecNumber>
    </recommendedName>
</protein>
<dbReference type="FunFam" id="3.40.50.2000:FF:000038">
    <property type="entry name" value="UDP-GlucuronosylTransferase"/>
    <property type="match status" value="1"/>
</dbReference>
<comment type="catalytic activity">
    <reaction evidence="10">
        <text>glucuronate acceptor + UDP-alpha-D-glucuronate = acceptor beta-D-glucuronoside + UDP + H(+)</text>
        <dbReference type="Rhea" id="RHEA:21032"/>
        <dbReference type="ChEBI" id="CHEBI:15378"/>
        <dbReference type="ChEBI" id="CHEBI:58052"/>
        <dbReference type="ChEBI" id="CHEBI:58223"/>
        <dbReference type="ChEBI" id="CHEBI:132367"/>
        <dbReference type="ChEBI" id="CHEBI:132368"/>
        <dbReference type="EC" id="2.4.1.17"/>
    </reaction>
</comment>
<keyword evidence="7" id="KW-0732">Signal</keyword>
<feature type="transmembrane region" description="Helical" evidence="11">
    <location>
        <begin position="822"/>
        <end position="844"/>
    </location>
</feature>
<evidence type="ECO:0000256" key="4">
    <source>
        <dbReference type="ARBA" id="ARBA00022676"/>
    </source>
</evidence>
<dbReference type="EMBL" id="CP090895">
    <property type="protein sequence ID" value="ULT92308.1"/>
    <property type="molecule type" value="Genomic_DNA"/>
</dbReference>
<keyword evidence="4" id="KW-0328">Glycosyltransferase</keyword>
<feature type="transmembrane region" description="Helical" evidence="11">
    <location>
        <begin position="58"/>
        <end position="76"/>
    </location>
</feature>
<feature type="domain" description="G-protein coupled receptors family 1 profile" evidence="12">
    <location>
        <begin position="38"/>
        <end position="331"/>
    </location>
</feature>
<organism evidence="13 14">
    <name type="scientific">Caenorhabditis briggsae</name>
    <dbReference type="NCBI Taxonomy" id="6238"/>
    <lineage>
        <taxon>Eukaryota</taxon>
        <taxon>Metazoa</taxon>
        <taxon>Ecdysozoa</taxon>
        <taxon>Nematoda</taxon>
        <taxon>Chromadorea</taxon>
        <taxon>Rhabditida</taxon>
        <taxon>Rhabditina</taxon>
        <taxon>Rhabditomorpha</taxon>
        <taxon>Rhabditoidea</taxon>
        <taxon>Rhabditidae</taxon>
        <taxon>Peloderinae</taxon>
        <taxon>Caenorhabditis</taxon>
    </lineage>
</organism>
<feature type="transmembrane region" description="Helical" evidence="11">
    <location>
        <begin position="312"/>
        <end position="331"/>
    </location>
</feature>
<accession>A0AAE9A6J3</accession>
<feature type="transmembrane region" description="Helical" evidence="11">
    <location>
        <begin position="148"/>
        <end position="167"/>
    </location>
</feature>
<dbReference type="Pfam" id="PF10324">
    <property type="entry name" value="7TM_GPCR_Srw"/>
    <property type="match status" value="2"/>
</dbReference>
<sequence length="856" mass="98843">MEKSSYEESIENVQNVLMRLENKTFLIHFVLNLLSIVINFFHLIVLTQKTMRTSSINILISGIAICDLFTMFTWVYKYLSLADLEYPECITATSLIKIYMDVTSWSSQYHFRRTTCWLGIVMASIRYVIMSRISDVRHFKWADPKMGYILIVIVFGSSGVLTVIWQWECQVVENRNYSLVANCAEHQEINGNYKFSVTLRPFANLGHYVIVRTYFILDATLSNFIPCIAFPTLTFLLFRQIQKINETRETIRRNSTTTEDNEEKYVLSVKLIVFITINFFIAEAPIGTIAILKTFLERTDKLFHIAHHLHRANFICSFISVIINIFHFIILSRKSMRTSSTNVIMIGIAISDISTMLSTIYKHYFLVDVESPECVTASVRYKIYLDLSAWTFQDHYRRCSSWLGVLMAIVRLFVMKTMPNSSCAEYQDINSRPPFSVILTPLFSSSNFLVLRIFTMFDAIVTKKSEEMKLDPITVDNITATYWHITVNSKGGHSLFEPVHKLTVQSCRSLFSNSELLETLRAHEYDVGIAEPLMTCSLALFRHLKIEKVILASSCPNYDSVMAAMGEPADTSYVPSIFSEVSGDRMDFADRLENYDMYSFMIERYSQMYDDEAKVYRRFLGEDFPDWRELIPDASVHFTNSIPYLDFPRPSIRKTIDIGGISVDLEKIQSETLNGDFDRILDLREKTMFISFGTLAKSSEMPKNYKENLLEVFKSEPNTTFIWKYEHDDVRFAESLENLELVKWAPQTALLNDKRLSAFLSHGGLGSTIETVFFGKPTIMPIKPKELVVKYTEFVGNYGPFHHMTPYSLKMPWIQRYGYDVLLFKIGAILAPVVLLAAAFKLFLRRFFVSVVKKNK</sequence>
<dbReference type="SUPFAM" id="SSF53756">
    <property type="entry name" value="UDP-Glycosyltransferase/glycogen phosphorylase"/>
    <property type="match status" value="1"/>
</dbReference>
<keyword evidence="8 11" id="KW-1133">Transmembrane helix</keyword>
<dbReference type="InterPro" id="IPR017452">
    <property type="entry name" value="GPCR_Rhodpsn_7TM"/>
</dbReference>
<keyword evidence="6 11" id="KW-0812">Transmembrane</keyword>
<evidence type="ECO:0000256" key="2">
    <source>
        <dbReference type="ARBA" id="ARBA00009995"/>
    </source>
</evidence>
<dbReference type="Gene3D" id="1.20.1070.10">
    <property type="entry name" value="Rhodopsin 7-helix transmembrane proteins"/>
    <property type="match status" value="2"/>
</dbReference>
<evidence type="ECO:0000313" key="13">
    <source>
        <dbReference type="EMBL" id="ULT92308.1"/>
    </source>
</evidence>
<evidence type="ECO:0000256" key="8">
    <source>
        <dbReference type="ARBA" id="ARBA00022989"/>
    </source>
</evidence>
<dbReference type="Pfam" id="PF00201">
    <property type="entry name" value="UDPGT"/>
    <property type="match status" value="1"/>
</dbReference>
<dbReference type="PANTHER" id="PTHR47164:SF1">
    <property type="entry name" value="G-PROTEIN COUPLED RECEPTORS FAMILY 1 PROFILE DOMAIN-CONTAINING PROTEIN"/>
    <property type="match status" value="1"/>
</dbReference>
<dbReference type="PANTHER" id="PTHR47164">
    <property type="entry name" value="SERPENTINE RECEPTOR, CLASS W-RELATED"/>
    <property type="match status" value="1"/>
</dbReference>
<dbReference type="Gene3D" id="3.40.50.2000">
    <property type="entry name" value="Glycogen Phosphorylase B"/>
    <property type="match status" value="1"/>
</dbReference>
<comment type="similarity">
    <text evidence="2">Belongs to the UDP-glycosyltransferase family.</text>
</comment>
<keyword evidence="5" id="KW-0808">Transferase</keyword>
<feature type="transmembrane region" description="Helical" evidence="11">
    <location>
        <begin position="343"/>
        <end position="361"/>
    </location>
</feature>
<dbReference type="Proteomes" id="UP000827892">
    <property type="component" value="Chromosome V"/>
</dbReference>
<dbReference type="GO" id="GO:0015020">
    <property type="term" value="F:glucuronosyltransferase activity"/>
    <property type="evidence" value="ECO:0007669"/>
    <property type="project" value="UniProtKB-EC"/>
</dbReference>
<evidence type="ECO:0000256" key="5">
    <source>
        <dbReference type="ARBA" id="ARBA00022679"/>
    </source>
</evidence>
<evidence type="ECO:0000313" key="14">
    <source>
        <dbReference type="Proteomes" id="UP000827892"/>
    </source>
</evidence>
<evidence type="ECO:0000259" key="12">
    <source>
        <dbReference type="PROSITE" id="PS50262"/>
    </source>
</evidence>
<name>A0AAE9A6J3_CAEBR</name>
<feature type="transmembrane region" description="Helical" evidence="11">
    <location>
        <begin position="25"/>
        <end position="46"/>
    </location>
</feature>
<dbReference type="InterPro" id="IPR002213">
    <property type="entry name" value="UDP_glucos_trans"/>
</dbReference>
<evidence type="ECO:0000256" key="10">
    <source>
        <dbReference type="ARBA" id="ARBA00047475"/>
    </source>
</evidence>
<feature type="transmembrane region" description="Helical" evidence="11">
    <location>
        <begin position="214"/>
        <end position="238"/>
    </location>
</feature>
<dbReference type="InterPro" id="IPR019427">
    <property type="entry name" value="7TM_GPCR_serpentine_rcpt_Srw"/>
</dbReference>
<reference evidence="13 14" key="1">
    <citation type="submission" date="2022-02" db="EMBL/GenBank/DDBJ databases">
        <title>Chromosome-level reference genomes for two strains of Caenorhabditis briggsae: an improved platform for comparative genomics.</title>
        <authorList>
            <person name="Stevens L."/>
            <person name="Andersen E.C."/>
        </authorList>
    </citation>
    <scope>NUCLEOTIDE SEQUENCE [LARGE SCALE GENOMIC DNA]</scope>
    <source>
        <strain evidence="13">QX1410_ONT</strain>
        <tissue evidence="13">Whole-organism</tissue>
    </source>
</reference>
<feature type="transmembrane region" description="Helical" evidence="11">
    <location>
        <begin position="110"/>
        <end position="128"/>
    </location>
</feature>
<dbReference type="GO" id="GO:0008528">
    <property type="term" value="F:G protein-coupled peptide receptor activity"/>
    <property type="evidence" value="ECO:0007669"/>
    <property type="project" value="InterPro"/>
</dbReference>
<proteinExistence type="inferred from homology"/>
<evidence type="ECO:0000256" key="1">
    <source>
        <dbReference type="ARBA" id="ARBA00004167"/>
    </source>
</evidence>
<keyword evidence="9 11" id="KW-0472">Membrane</keyword>
<dbReference type="PROSITE" id="PS50262">
    <property type="entry name" value="G_PROTEIN_RECEP_F1_2"/>
    <property type="match status" value="1"/>
</dbReference>
<evidence type="ECO:0000256" key="3">
    <source>
        <dbReference type="ARBA" id="ARBA00012544"/>
    </source>
</evidence>
<dbReference type="CDD" id="cd03784">
    <property type="entry name" value="GT1_Gtf-like"/>
    <property type="match status" value="1"/>
</dbReference>
<dbReference type="GO" id="GO:0016020">
    <property type="term" value="C:membrane"/>
    <property type="evidence" value="ECO:0007669"/>
    <property type="project" value="UniProtKB-SubCell"/>
</dbReference>
<evidence type="ECO:0000256" key="6">
    <source>
        <dbReference type="ARBA" id="ARBA00022692"/>
    </source>
</evidence>
<dbReference type="EC" id="2.4.1.17" evidence="3"/>
<dbReference type="AlphaFoldDB" id="A0AAE9A6J3"/>
<evidence type="ECO:0000256" key="11">
    <source>
        <dbReference type="SAM" id="Phobius"/>
    </source>
</evidence>
<evidence type="ECO:0000256" key="9">
    <source>
        <dbReference type="ARBA" id="ARBA00023136"/>
    </source>
</evidence>
<evidence type="ECO:0000256" key="7">
    <source>
        <dbReference type="ARBA" id="ARBA00022729"/>
    </source>
</evidence>
<gene>
    <name evidence="13" type="ORF">L3Y34_009815</name>
</gene>
<comment type="subcellular location">
    <subcellularLocation>
        <location evidence="1">Membrane</location>
        <topology evidence="1">Single-pass membrane protein</topology>
    </subcellularLocation>
</comment>